<organism evidence="18 19">
    <name type="scientific">Gambusia affinis</name>
    <name type="common">Western mosquitofish</name>
    <name type="synonym">Heterandria affinis</name>
    <dbReference type="NCBI Taxonomy" id="33528"/>
    <lineage>
        <taxon>Eukaryota</taxon>
        <taxon>Metazoa</taxon>
        <taxon>Chordata</taxon>
        <taxon>Craniata</taxon>
        <taxon>Vertebrata</taxon>
        <taxon>Euteleostomi</taxon>
        <taxon>Actinopterygii</taxon>
        <taxon>Neopterygii</taxon>
        <taxon>Teleostei</taxon>
        <taxon>Neoteleostei</taxon>
        <taxon>Acanthomorphata</taxon>
        <taxon>Ovalentaria</taxon>
        <taxon>Atherinomorphae</taxon>
        <taxon>Cyprinodontiformes</taxon>
        <taxon>Poeciliidae</taxon>
        <taxon>Poeciliinae</taxon>
        <taxon>Gambusia</taxon>
    </lineage>
</organism>
<evidence type="ECO:0000313" key="19">
    <source>
        <dbReference type="Proteomes" id="UP000250572"/>
    </source>
</evidence>
<dbReference type="Gene3D" id="1.10.10.60">
    <property type="entry name" value="Homeodomain-like"/>
    <property type="match status" value="1"/>
</dbReference>
<name>A0A315UR91_GAMAF</name>
<feature type="domain" description="Homeobox" evidence="16">
    <location>
        <begin position="253"/>
        <end position="341"/>
    </location>
</feature>
<evidence type="ECO:0000256" key="15">
    <source>
        <dbReference type="SAM" id="MobiDB-lite"/>
    </source>
</evidence>
<evidence type="ECO:0000256" key="5">
    <source>
        <dbReference type="ARBA" id="ARBA00023015"/>
    </source>
</evidence>
<evidence type="ECO:0000256" key="9">
    <source>
        <dbReference type="ARBA" id="ARBA00023163"/>
    </source>
</evidence>
<proteinExistence type="inferred from homology"/>
<evidence type="ECO:0000256" key="12">
    <source>
        <dbReference type="ARBA" id="ARBA00082092"/>
    </source>
</evidence>
<dbReference type="SMART" id="SM00389">
    <property type="entry name" value="HOX"/>
    <property type="match status" value="1"/>
</dbReference>
<dbReference type="Pfam" id="PF05920">
    <property type="entry name" value="Homeobox_KN"/>
    <property type="match status" value="1"/>
</dbReference>
<comment type="similarity">
    <text evidence="2">Belongs to the TALE/PBX homeobox family.</text>
</comment>
<dbReference type="InterPro" id="IPR005542">
    <property type="entry name" value="PBX_PBC_dom"/>
</dbReference>
<evidence type="ECO:0000259" key="17">
    <source>
        <dbReference type="PROSITE" id="PS51978"/>
    </source>
</evidence>
<dbReference type="CDD" id="cd00086">
    <property type="entry name" value="homeodomain"/>
    <property type="match status" value="1"/>
</dbReference>
<dbReference type="AlphaFoldDB" id="A0A315UR91"/>
<dbReference type="FunFam" id="1.10.10.60:FF:000277">
    <property type="entry name" value="Pre-B-cell leukemia transcription factor 1"/>
    <property type="match status" value="1"/>
</dbReference>
<dbReference type="PROSITE" id="PS51978">
    <property type="entry name" value="PBC"/>
    <property type="match status" value="1"/>
</dbReference>
<evidence type="ECO:0000256" key="3">
    <source>
        <dbReference type="ARBA" id="ARBA00022473"/>
    </source>
</evidence>
<evidence type="ECO:0000256" key="10">
    <source>
        <dbReference type="ARBA" id="ARBA00023242"/>
    </source>
</evidence>
<protein>
    <recommendedName>
        <fullName evidence="11">Pre-B-cell leukemia transcription factor 1</fullName>
    </recommendedName>
    <alternativeName>
        <fullName evidence="12 13">Homeobox protein PBX1</fullName>
    </alternativeName>
</protein>
<dbReference type="GO" id="GO:0005667">
    <property type="term" value="C:transcription regulator complex"/>
    <property type="evidence" value="ECO:0007669"/>
    <property type="project" value="UniProtKB-ARBA"/>
</dbReference>
<dbReference type="PROSITE" id="PS50071">
    <property type="entry name" value="HOMEOBOX_2"/>
    <property type="match status" value="1"/>
</dbReference>
<keyword evidence="4" id="KW-0221">Differentiation</keyword>
<dbReference type="Pfam" id="PF03792">
    <property type="entry name" value="PBC"/>
    <property type="match status" value="1"/>
</dbReference>
<gene>
    <name evidence="18" type="ORF">CCH79_00011040</name>
</gene>
<evidence type="ECO:0000256" key="8">
    <source>
        <dbReference type="ARBA" id="ARBA00023159"/>
    </source>
</evidence>
<dbReference type="EMBL" id="NHOQ01002838">
    <property type="protein sequence ID" value="PWA14458.1"/>
    <property type="molecule type" value="Genomic_DNA"/>
</dbReference>
<dbReference type="Proteomes" id="UP000250572">
    <property type="component" value="Unassembled WGS sequence"/>
</dbReference>
<feature type="domain" description="PBC" evidence="17">
    <location>
        <begin position="113"/>
        <end position="254"/>
    </location>
</feature>
<dbReference type="SUPFAM" id="SSF46689">
    <property type="entry name" value="Homeodomain-like"/>
    <property type="match status" value="1"/>
</dbReference>
<dbReference type="InterPro" id="IPR001356">
    <property type="entry name" value="HD"/>
</dbReference>
<keyword evidence="7 14" id="KW-0371">Homeobox</keyword>
<keyword evidence="10 14" id="KW-0539">Nucleus</keyword>
<keyword evidence="9" id="KW-0804">Transcription</keyword>
<comment type="subcellular location">
    <subcellularLocation>
        <location evidence="1 14">Nucleus</location>
    </subcellularLocation>
</comment>
<keyword evidence="6 14" id="KW-0238">DNA-binding</keyword>
<dbReference type="InterPro" id="IPR050224">
    <property type="entry name" value="TALE_homeobox"/>
</dbReference>
<evidence type="ECO:0000256" key="2">
    <source>
        <dbReference type="ARBA" id="ARBA00007601"/>
    </source>
</evidence>
<feature type="region of interest" description="Disordered" evidence="15">
    <location>
        <begin position="423"/>
        <end position="457"/>
    </location>
</feature>
<keyword evidence="8" id="KW-0010">Activator</keyword>
<reference evidence="18 19" key="1">
    <citation type="journal article" date="2018" name="G3 (Bethesda)">
        <title>A High-Quality Reference Genome for the Invasive Mosquitofish Gambusia affinis Using a Chicago Library.</title>
        <authorList>
            <person name="Hoffberg S.L."/>
            <person name="Troendle N.J."/>
            <person name="Glenn T.C."/>
            <person name="Mahmud O."/>
            <person name="Louha S."/>
            <person name="Chalopin D."/>
            <person name="Bennetzen J.L."/>
            <person name="Mauricio R."/>
        </authorList>
    </citation>
    <scope>NUCLEOTIDE SEQUENCE [LARGE SCALE GENOMIC DNA]</scope>
    <source>
        <strain evidence="18">NE01/NJP1002.9</strain>
        <tissue evidence="18">Muscle</tissue>
    </source>
</reference>
<sequence length="457" mass="49237">MTFSATGAPRRLMLEELQAKSNKHSANMKQLGDGGPCACEQSGAEGVGGAALTDVNRSGQAGLEFVTEQDKLGTGGPVAKRNALEEPLIEMGSFRMEEEESEPGIDFTSENGSIRGAQEEEPPDPQLMRLDNMLLAEGVSGPEKGGGSAAAAAAAAASGGVGADNSAEHSDYRAKLTQIRQIYHTELEKYEQACNEFTTHVMNLLREQSRTRPISPKEIERMVSIIHRKFSSIQMQLKQSTCEAVMILRSRFLDARRKRRNFNKQATEILNEYFYSHLSNPYPSEEAKEELAKKCAITVAQVRADQWHPSPPCCGTRTVLTEDAVSVSNWFGNKRIRYKKNIGKFQEEANMYAARTAVNAANASSHGSQANSPSTPNSAGETGSPWLCWGSAGSFNMSNSGDLFMSVQSLNGDSYQGAQVGANVQSQANGGWPDAPTPSSVTSPTEGPGSVHSDTSN</sequence>
<accession>A0A315UR91</accession>
<evidence type="ECO:0000256" key="6">
    <source>
        <dbReference type="ARBA" id="ARBA00023125"/>
    </source>
</evidence>
<evidence type="ECO:0000259" key="16">
    <source>
        <dbReference type="PROSITE" id="PS50071"/>
    </source>
</evidence>
<dbReference type="GO" id="GO:0003700">
    <property type="term" value="F:DNA-binding transcription factor activity"/>
    <property type="evidence" value="ECO:0007669"/>
    <property type="project" value="InterPro"/>
</dbReference>
<evidence type="ECO:0000256" key="13">
    <source>
        <dbReference type="ARBA" id="ARBA00082748"/>
    </source>
</evidence>
<evidence type="ECO:0000256" key="11">
    <source>
        <dbReference type="ARBA" id="ARBA00067471"/>
    </source>
</evidence>
<dbReference type="InterPro" id="IPR009057">
    <property type="entry name" value="Homeodomain-like_sf"/>
</dbReference>
<dbReference type="GO" id="GO:0043565">
    <property type="term" value="F:sequence-specific DNA binding"/>
    <property type="evidence" value="ECO:0007669"/>
    <property type="project" value="UniProtKB-ARBA"/>
</dbReference>
<dbReference type="GO" id="GO:0030154">
    <property type="term" value="P:cell differentiation"/>
    <property type="evidence" value="ECO:0007669"/>
    <property type="project" value="UniProtKB-KW"/>
</dbReference>
<feature type="region of interest" description="Disordered" evidence="15">
    <location>
        <begin position="95"/>
        <end position="126"/>
    </location>
</feature>
<dbReference type="PANTHER" id="PTHR11850">
    <property type="entry name" value="HOMEOBOX PROTEIN TRANSCRIPTION FACTORS"/>
    <property type="match status" value="1"/>
</dbReference>
<evidence type="ECO:0000256" key="7">
    <source>
        <dbReference type="ARBA" id="ARBA00023155"/>
    </source>
</evidence>
<evidence type="ECO:0000256" key="14">
    <source>
        <dbReference type="PROSITE-ProRule" id="PRU00108"/>
    </source>
</evidence>
<dbReference type="InterPro" id="IPR008422">
    <property type="entry name" value="KN_HD"/>
</dbReference>
<evidence type="ECO:0000256" key="4">
    <source>
        <dbReference type="ARBA" id="ARBA00022782"/>
    </source>
</evidence>
<comment type="caution">
    <text evidence="18">The sequence shown here is derived from an EMBL/GenBank/DDBJ whole genome shotgun (WGS) entry which is preliminary data.</text>
</comment>
<keyword evidence="3" id="KW-0217">Developmental protein</keyword>
<keyword evidence="5" id="KW-0805">Transcription regulation</keyword>
<evidence type="ECO:0000313" key="18">
    <source>
        <dbReference type="EMBL" id="PWA14458.1"/>
    </source>
</evidence>
<keyword evidence="19" id="KW-1185">Reference proteome</keyword>
<dbReference type="STRING" id="33528.ENSGAFP00000024434"/>
<evidence type="ECO:0000256" key="1">
    <source>
        <dbReference type="ARBA" id="ARBA00004123"/>
    </source>
</evidence>
<feature type="DNA-binding region" description="Homeobox" evidence="14">
    <location>
        <begin position="255"/>
        <end position="342"/>
    </location>
</feature>
<dbReference type="GO" id="GO:0005634">
    <property type="term" value="C:nucleus"/>
    <property type="evidence" value="ECO:0007669"/>
    <property type="project" value="UniProtKB-SubCell"/>
</dbReference>